<dbReference type="EMBL" id="AACS02000005">
    <property type="protein sequence ID" value="EAU84754.2"/>
    <property type="molecule type" value="Genomic_DNA"/>
</dbReference>
<keyword evidence="4" id="KW-1185">Reference proteome</keyword>
<dbReference type="VEuPathDB" id="FungiDB:CC1G_00273"/>
<protein>
    <submittedName>
        <fullName evidence="3">Uncharacterized protein</fullName>
    </submittedName>
</protein>
<dbReference type="InterPro" id="IPR058268">
    <property type="entry name" value="DUF7962"/>
</dbReference>
<proteinExistence type="predicted"/>
<dbReference type="InterPro" id="IPR004045">
    <property type="entry name" value="Glutathione_S-Trfase_N"/>
</dbReference>
<dbReference type="Proteomes" id="UP000001861">
    <property type="component" value="Unassembled WGS sequence"/>
</dbReference>
<accession>A8NXD5</accession>
<dbReference type="GeneID" id="6013693"/>
<dbReference type="InParanoid" id="A8NXD5"/>
<gene>
    <name evidence="3" type="ORF">CC1G_00273</name>
</gene>
<dbReference type="Pfam" id="PF13417">
    <property type="entry name" value="GST_N_3"/>
    <property type="match status" value="1"/>
</dbReference>
<dbReference type="InterPro" id="IPR036282">
    <property type="entry name" value="Glutathione-S-Trfase_C_sf"/>
</dbReference>
<dbReference type="OMA" id="IGNDVYC"/>
<dbReference type="RefSeq" id="XP_001837137.2">
    <property type="nucleotide sequence ID" value="XM_001837085.2"/>
</dbReference>
<dbReference type="InterPro" id="IPR036249">
    <property type="entry name" value="Thioredoxin-like_sf"/>
</dbReference>
<dbReference type="Pfam" id="PF25907">
    <property type="entry name" value="DUF7962"/>
    <property type="match status" value="1"/>
</dbReference>
<dbReference type="SUPFAM" id="SSF52833">
    <property type="entry name" value="Thioredoxin-like"/>
    <property type="match status" value="1"/>
</dbReference>
<evidence type="ECO:0000259" key="1">
    <source>
        <dbReference type="Pfam" id="PF13417"/>
    </source>
</evidence>
<feature type="domain" description="DUF7962" evidence="2">
    <location>
        <begin position="181"/>
        <end position="241"/>
    </location>
</feature>
<evidence type="ECO:0000259" key="2">
    <source>
        <dbReference type="Pfam" id="PF25907"/>
    </source>
</evidence>
<dbReference type="STRING" id="240176.A8NXD5"/>
<dbReference type="Gene3D" id="3.40.30.110">
    <property type="match status" value="2"/>
</dbReference>
<dbReference type="HOGENOM" id="CLU_039745_1_0_1"/>
<organism evidence="3 4">
    <name type="scientific">Coprinopsis cinerea (strain Okayama-7 / 130 / ATCC MYA-4618 / FGSC 9003)</name>
    <name type="common">Inky cap fungus</name>
    <name type="synonym">Hormographiella aspergillata</name>
    <dbReference type="NCBI Taxonomy" id="240176"/>
    <lineage>
        <taxon>Eukaryota</taxon>
        <taxon>Fungi</taxon>
        <taxon>Dikarya</taxon>
        <taxon>Basidiomycota</taxon>
        <taxon>Agaricomycotina</taxon>
        <taxon>Agaricomycetes</taxon>
        <taxon>Agaricomycetidae</taxon>
        <taxon>Agaricales</taxon>
        <taxon>Agaricineae</taxon>
        <taxon>Psathyrellaceae</taxon>
        <taxon>Coprinopsis</taxon>
    </lineage>
</organism>
<feature type="domain" description="GST N-terminal" evidence="1">
    <location>
        <begin position="7"/>
        <end position="82"/>
    </location>
</feature>
<comment type="caution">
    <text evidence="3">The sequence shown here is derived from an EMBL/GenBank/DDBJ whole genome shotgun (WGS) entry which is preliminary data.</text>
</comment>
<dbReference type="SUPFAM" id="SSF47616">
    <property type="entry name" value="GST C-terminal domain-like"/>
    <property type="match status" value="1"/>
</dbReference>
<name>A8NXD5_COPC7</name>
<sequence>MSLPVILYRYEGSPYAHKVDNALTLKRIPHQIVSVSPVLPRPEVADILGIPYRRIPILAIGNDIYCDTSLIVSTLERRFPASQGFGTLFPARNNGGTPDTGLIKAFSKFYIDRSLFSVAALLLPWEKLPPAFLKDRSERCPNECKGYCCLKRQGSCPTFLPYGKSHPVFISWKNEVTSRQVLVEEQLKDGRTWLFDTQAPSLADISIHFVLAWALGFPAAKPLRQDGRFPLTHKWLSALTAYLKDHHQKPTVINGAEAGNLVFSSPHEGYSIVGFDTTEAQRLGVKLNDVVSVTPDDTGRSYPTTGKLVALSTEEVVLEIVAKKGTVRCHFPRLGYVIGIPKTVAKL</sequence>
<dbReference type="AlphaFoldDB" id="A8NXD5"/>
<evidence type="ECO:0000313" key="4">
    <source>
        <dbReference type="Proteomes" id="UP000001861"/>
    </source>
</evidence>
<dbReference type="OrthoDB" id="202840at2759"/>
<dbReference type="KEGG" id="cci:CC1G_00273"/>
<evidence type="ECO:0000313" key="3">
    <source>
        <dbReference type="EMBL" id="EAU84754.2"/>
    </source>
</evidence>
<reference evidence="3 4" key="1">
    <citation type="journal article" date="2010" name="Proc. Natl. Acad. Sci. U.S.A.">
        <title>Insights into evolution of multicellular fungi from the assembled chromosomes of the mushroom Coprinopsis cinerea (Coprinus cinereus).</title>
        <authorList>
            <person name="Stajich J.E."/>
            <person name="Wilke S.K."/>
            <person name="Ahren D."/>
            <person name="Au C.H."/>
            <person name="Birren B.W."/>
            <person name="Borodovsky M."/>
            <person name="Burns C."/>
            <person name="Canback B."/>
            <person name="Casselton L.A."/>
            <person name="Cheng C.K."/>
            <person name="Deng J."/>
            <person name="Dietrich F.S."/>
            <person name="Fargo D.C."/>
            <person name="Farman M.L."/>
            <person name="Gathman A.C."/>
            <person name="Goldberg J."/>
            <person name="Guigo R."/>
            <person name="Hoegger P.J."/>
            <person name="Hooker J.B."/>
            <person name="Huggins A."/>
            <person name="James T.Y."/>
            <person name="Kamada T."/>
            <person name="Kilaru S."/>
            <person name="Kodira C."/>
            <person name="Kues U."/>
            <person name="Kupfer D."/>
            <person name="Kwan H.S."/>
            <person name="Lomsadze A."/>
            <person name="Li W."/>
            <person name="Lilly W.W."/>
            <person name="Ma L.J."/>
            <person name="Mackey A.J."/>
            <person name="Manning G."/>
            <person name="Martin F."/>
            <person name="Muraguchi H."/>
            <person name="Natvig D.O."/>
            <person name="Palmerini H."/>
            <person name="Ramesh M.A."/>
            <person name="Rehmeyer C.J."/>
            <person name="Roe B.A."/>
            <person name="Shenoy N."/>
            <person name="Stanke M."/>
            <person name="Ter-Hovhannisyan V."/>
            <person name="Tunlid A."/>
            <person name="Velagapudi R."/>
            <person name="Vision T.J."/>
            <person name="Zeng Q."/>
            <person name="Zolan M.E."/>
            <person name="Pukkila P.J."/>
        </authorList>
    </citation>
    <scope>NUCLEOTIDE SEQUENCE [LARGE SCALE GENOMIC DNA]</scope>
    <source>
        <strain evidence="4">Okayama-7 / 130 / ATCC MYA-4618 / FGSC 9003</strain>
    </source>
</reference>
<dbReference type="eggNOG" id="ENOG502S2Q4">
    <property type="taxonomic scope" value="Eukaryota"/>
</dbReference>